<feature type="domain" description="Thioredoxin" evidence="5">
    <location>
        <begin position="152"/>
        <end position="307"/>
    </location>
</feature>
<comment type="caution">
    <text evidence="6">The sequence shown here is derived from an EMBL/GenBank/DDBJ whole genome shotgun (WGS) entry which is preliminary data.</text>
</comment>
<gene>
    <name evidence="6" type="primary">ubiG</name>
    <name evidence="6" type="ORF">DEP91_01630</name>
</gene>
<protein>
    <submittedName>
        <fullName evidence="6">3-demethylubiquinone-9 3-O-methyltransferase</fullName>
    </submittedName>
</protein>
<keyword evidence="1 6" id="KW-0489">Methyltransferase</keyword>
<dbReference type="Gene3D" id="3.40.30.10">
    <property type="entry name" value="Glutaredoxin"/>
    <property type="match status" value="1"/>
</dbReference>
<dbReference type="SUPFAM" id="SSF53335">
    <property type="entry name" value="S-adenosyl-L-methionine-dependent methyltransferases"/>
    <property type="match status" value="1"/>
</dbReference>
<dbReference type="InterPro" id="IPR029063">
    <property type="entry name" value="SAM-dependent_MTases_sf"/>
</dbReference>
<dbReference type="InterPro" id="IPR036249">
    <property type="entry name" value="Thioredoxin-like_sf"/>
</dbReference>
<dbReference type="AlphaFoldDB" id="A0A3D0W881"/>
<proteinExistence type="predicted"/>
<dbReference type="Pfam" id="PF00578">
    <property type="entry name" value="AhpC-TSA"/>
    <property type="match status" value="1"/>
</dbReference>
<dbReference type="NCBIfam" id="TIGR01983">
    <property type="entry name" value="UbiG"/>
    <property type="match status" value="1"/>
</dbReference>
<dbReference type="Gene3D" id="3.40.50.150">
    <property type="entry name" value="Vaccinia Virus protein VP39"/>
    <property type="match status" value="1"/>
</dbReference>
<dbReference type="PANTHER" id="PTHR43464:SF19">
    <property type="entry name" value="UBIQUINONE BIOSYNTHESIS O-METHYLTRANSFERASE, MITOCHONDRIAL"/>
    <property type="match status" value="1"/>
</dbReference>
<evidence type="ECO:0000259" key="5">
    <source>
        <dbReference type="PROSITE" id="PS51352"/>
    </source>
</evidence>
<evidence type="ECO:0000256" key="3">
    <source>
        <dbReference type="ARBA" id="ARBA00022688"/>
    </source>
</evidence>
<dbReference type="CDD" id="cd03017">
    <property type="entry name" value="PRX_BCP"/>
    <property type="match status" value="1"/>
</dbReference>
<dbReference type="GO" id="GO:0032259">
    <property type="term" value="P:methylation"/>
    <property type="evidence" value="ECO:0007669"/>
    <property type="project" value="UniProtKB-KW"/>
</dbReference>
<sequence>MAKATTIDPGEAAHFGRMAAEWWDPRGSSAMLHRLNPVRLRYLREAIDRHWDGDSASFKPLEGKTALDVGCGAGLLTEPLARMGAAVTGIDAAPENAAVAAAHAEEAGLAIRYLAGELEGLEGGRYDLVTAMEVVEHVTDPASFVAGLAAALAPGVKAPDFTTQGALAGKVFRVNLAQQLKKGPVVLYFFPAAFTSGCNAEAKAFAEAVPQFRAAGAQVIGMSADAVPQLQKFSTEHCAGKFPVASATPALLKQYDVLLDRAGMPRPMSDRTSYVIARDGKVAFVHSDMSPVDHVRQTLAAVKALKAR</sequence>
<dbReference type="Proteomes" id="UP000262699">
    <property type="component" value="Unassembled WGS sequence"/>
</dbReference>
<dbReference type="InterPro" id="IPR013766">
    <property type="entry name" value="Thioredoxin_domain"/>
</dbReference>
<organism evidence="6 7">
    <name type="scientific">Sphingomonas bacterium</name>
    <dbReference type="NCBI Taxonomy" id="1895847"/>
    <lineage>
        <taxon>Bacteria</taxon>
        <taxon>Pseudomonadati</taxon>
        <taxon>Pseudomonadota</taxon>
        <taxon>Alphaproteobacteria</taxon>
        <taxon>Sphingomonadales</taxon>
        <taxon>Sphingomonadaceae</taxon>
        <taxon>Sphingomonas</taxon>
    </lineage>
</organism>
<dbReference type="GO" id="GO:0010420">
    <property type="term" value="F:polyprenyldihydroxybenzoate methyltransferase activity"/>
    <property type="evidence" value="ECO:0007669"/>
    <property type="project" value="InterPro"/>
</dbReference>
<keyword evidence="3" id="KW-0831">Ubiquinone biosynthesis</keyword>
<dbReference type="GO" id="GO:0016491">
    <property type="term" value="F:oxidoreductase activity"/>
    <property type="evidence" value="ECO:0007669"/>
    <property type="project" value="InterPro"/>
</dbReference>
<dbReference type="PROSITE" id="PS51352">
    <property type="entry name" value="THIOREDOXIN_2"/>
    <property type="match status" value="1"/>
</dbReference>
<dbReference type="InterPro" id="IPR010233">
    <property type="entry name" value="UbiG_MeTrfase"/>
</dbReference>
<dbReference type="GO" id="GO:0061542">
    <property type="term" value="F:3-demethylubiquinol 3-O-methyltransferase activity"/>
    <property type="evidence" value="ECO:0007669"/>
    <property type="project" value="InterPro"/>
</dbReference>
<dbReference type="SUPFAM" id="SSF52833">
    <property type="entry name" value="Thioredoxin-like"/>
    <property type="match status" value="1"/>
</dbReference>
<evidence type="ECO:0000256" key="1">
    <source>
        <dbReference type="ARBA" id="ARBA00022603"/>
    </source>
</evidence>
<reference evidence="6 7" key="1">
    <citation type="journal article" date="2018" name="Nat. Biotechnol.">
        <title>A standardized bacterial taxonomy based on genome phylogeny substantially revises the tree of life.</title>
        <authorList>
            <person name="Parks D.H."/>
            <person name="Chuvochina M."/>
            <person name="Waite D.W."/>
            <person name="Rinke C."/>
            <person name="Skarshewski A."/>
            <person name="Chaumeil P.A."/>
            <person name="Hugenholtz P."/>
        </authorList>
    </citation>
    <scope>NUCLEOTIDE SEQUENCE [LARGE SCALE GENOMIC DNA]</scope>
    <source>
        <strain evidence="6">UBA9015</strain>
    </source>
</reference>
<name>A0A3D0W881_9SPHN</name>
<accession>A0A3D0W881</accession>
<dbReference type="PANTHER" id="PTHR43464">
    <property type="entry name" value="METHYLTRANSFERASE"/>
    <property type="match status" value="1"/>
</dbReference>
<evidence type="ECO:0000313" key="7">
    <source>
        <dbReference type="Proteomes" id="UP000262699"/>
    </source>
</evidence>
<keyword evidence="2 6" id="KW-0808">Transferase</keyword>
<dbReference type="InterPro" id="IPR000866">
    <property type="entry name" value="AhpC/TSA"/>
</dbReference>
<keyword evidence="6" id="KW-0830">Ubiquinone</keyword>
<dbReference type="EMBL" id="DOYJ01000052">
    <property type="protein sequence ID" value="HCB74870.1"/>
    <property type="molecule type" value="Genomic_DNA"/>
</dbReference>
<dbReference type="GO" id="GO:0016209">
    <property type="term" value="F:antioxidant activity"/>
    <property type="evidence" value="ECO:0007669"/>
    <property type="project" value="InterPro"/>
</dbReference>
<keyword evidence="4" id="KW-0949">S-adenosyl-L-methionine</keyword>
<evidence type="ECO:0000256" key="2">
    <source>
        <dbReference type="ARBA" id="ARBA00022679"/>
    </source>
</evidence>
<evidence type="ECO:0000256" key="4">
    <source>
        <dbReference type="ARBA" id="ARBA00022691"/>
    </source>
</evidence>
<evidence type="ECO:0000313" key="6">
    <source>
        <dbReference type="EMBL" id="HCB74870.1"/>
    </source>
</evidence>